<protein>
    <submittedName>
        <fullName evidence="1">Uncharacterized protein</fullName>
    </submittedName>
</protein>
<keyword evidence="2" id="KW-1185">Reference proteome</keyword>
<gene>
    <name evidence="1" type="ORF">Cpap_1729</name>
</gene>
<dbReference type="EMBL" id="ACXX02000007">
    <property type="protein sequence ID" value="EGD47538.1"/>
    <property type="molecule type" value="Genomic_DNA"/>
</dbReference>
<sequence>MRLGKENLYQTVKGIIESLEEPLIKLKKTQDNYENSRRHLMEINKELEYLRRGRKTQKRFNEAKSYLDSLVRNTEDDSLKEWLQEAISKKSVNKWRRLDGQTLSYINRYVDLINQYPMLDDECDTIVSRIFKLEEEEAKVASVKNYTYEGLASMYDELTQVFKNIREEKNVNMKADIPNLRRFKVAFSFPGEHRDKVEEIAEKLVEIFSKEQILYDRYHRAEFARPNLDTHLQKLYHDHSDLIVVFICADYQEKKWCGIEWRAIRDLLNQKVADDRIMFVKCGQGAVDGVFGTIDGYIDTNEVSTDDIVSDIIIRHKSLA</sequence>
<evidence type="ECO:0000313" key="1">
    <source>
        <dbReference type="EMBL" id="EGD47538.1"/>
    </source>
</evidence>
<dbReference type="OrthoDB" id="583767at2"/>
<proteinExistence type="predicted"/>
<evidence type="ECO:0000313" key="2">
    <source>
        <dbReference type="Proteomes" id="UP000003860"/>
    </source>
</evidence>
<organism evidence="1 2">
    <name type="scientific">Ruminiclostridium papyrosolvens DSM 2782</name>
    <dbReference type="NCBI Taxonomy" id="588581"/>
    <lineage>
        <taxon>Bacteria</taxon>
        <taxon>Bacillati</taxon>
        <taxon>Bacillota</taxon>
        <taxon>Clostridia</taxon>
        <taxon>Eubacteriales</taxon>
        <taxon>Oscillospiraceae</taxon>
        <taxon>Ruminiclostridium</taxon>
    </lineage>
</organism>
<reference evidence="1" key="1">
    <citation type="submission" date="2009-07" db="EMBL/GenBank/DDBJ databases">
        <authorList>
            <consortium name="US DOE Joint Genome Institute (JGI-PGF)"/>
            <person name="Lucas S."/>
            <person name="Copeland A."/>
            <person name="Lapidus A."/>
            <person name="Glavina del Rio T."/>
            <person name="Tice H."/>
            <person name="Bruce D."/>
            <person name="Goodwin L."/>
            <person name="Pitluck S."/>
            <person name="Larimer F."/>
            <person name="Land M.L."/>
            <person name="Mouttaki H."/>
            <person name="He Z."/>
            <person name="Zhou J."/>
            <person name="Hemme C.L."/>
        </authorList>
    </citation>
    <scope>NUCLEOTIDE SEQUENCE [LARGE SCALE GENOMIC DNA]</scope>
    <source>
        <strain evidence="1">DSM 2782</strain>
    </source>
</reference>
<dbReference type="GO" id="GO:0007165">
    <property type="term" value="P:signal transduction"/>
    <property type="evidence" value="ECO:0007669"/>
    <property type="project" value="InterPro"/>
</dbReference>
<comment type="caution">
    <text evidence="1">The sequence shown here is derived from an EMBL/GenBank/DDBJ whole genome shotgun (WGS) entry which is preliminary data.</text>
</comment>
<dbReference type="RefSeq" id="WP_004619415.1">
    <property type="nucleotide sequence ID" value="NZ_ACXX02000007.1"/>
</dbReference>
<dbReference type="STRING" id="588581.Cpap_1729"/>
<dbReference type="InterPro" id="IPR035897">
    <property type="entry name" value="Toll_tir_struct_dom_sf"/>
</dbReference>
<accession>F1TDA0</accession>
<dbReference type="Proteomes" id="UP000003860">
    <property type="component" value="Unassembled WGS sequence"/>
</dbReference>
<dbReference type="eggNOG" id="COG4916">
    <property type="taxonomic scope" value="Bacteria"/>
</dbReference>
<reference evidence="1" key="2">
    <citation type="submission" date="2011-01" db="EMBL/GenBank/DDBJ databases">
        <title>The Non-contiguous Finished genome of Clostridium papyrosolvens.</title>
        <authorList>
            <person name="Lucas S."/>
            <person name="Copeland A."/>
            <person name="Lapidus A."/>
            <person name="Cheng J.-F."/>
            <person name="Goodwin L."/>
            <person name="Pitluck S."/>
            <person name="Misra M."/>
            <person name="Chertkov O."/>
            <person name="Detter J.C."/>
            <person name="Han C."/>
            <person name="Tapia R."/>
            <person name="Land M."/>
            <person name="Hauser L."/>
            <person name="Kyrpides N."/>
            <person name="Ivanova N."/>
            <person name="Pagani I."/>
            <person name="Mouttaki H."/>
            <person name="He Z."/>
            <person name="Zhou J."/>
            <person name="Hemme C.L."/>
            <person name="Woyke T."/>
        </authorList>
    </citation>
    <scope>NUCLEOTIDE SEQUENCE [LARGE SCALE GENOMIC DNA]</scope>
    <source>
        <strain evidence="1">DSM 2782</strain>
    </source>
</reference>
<dbReference type="AlphaFoldDB" id="F1TDA0"/>
<dbReference type="SUPFAM" id="SSF52200">
    <property type="entry name" value="Toll/Interleukin receptor TIR domain"/>
    <property type="match status" value="1"/>
</dbReference>
<name>F1TDA0_9FIRM</name>